<evidence type="ECO:0000256" key="6">
    <source>
        <dbReference type="PIRSR" id="PIRSR000429-1"/>
    </source>
</evidence>
<feature type="domain" description="Thiolase N-terminal" evidence="8">
    <location>
        <begin position="4"/>
        <end position="263"/>
    </location>
</feature>
<feature type="active site" description="Acyl-thioester intermediate" evidence="6">
    <location>
        <position position="88"/>
    </location>
</feature>
<dbReference type="NCBIfam" id="TIGR01930">
    <property type="entry name" value="AcCoA-C-Actrans"/>
    <property type="match status" value="1"/>
</dbReference>
<dbReference type="PANTHER" id="PTHR18919">
    <property type="entry name" value="ACETYL-COA C-ACYLTRANSFERASE"/>
    <property type="match status" value="1"/>
</dbReference>
<dbReference type="CDD" id="cd00751">
    <property type="entry name" value="thiolase"/>
    <property type="match status" value="1"/>
</dbReference>
<dbReference type="SUPFAM" id="SSF53901">
    <property type="entry name" value="Thiolase-like"/>
    <property type="match status" value="2"/>
</dbReference>
<evidence type="ECO:0000313" key="10">
    <source>
        <dbReference type="EMBL" id="KRN74949.1"/>
    </source>
</evidence>
<keyword evidence="4 7" id="KW-0012">Acyltransferase</keyword>
<evidence type="ECO:0000256" key="4">
    <source>
        <dbReference type="ARBA" id="ARBA00023315"/>
    </source>
</evidence>
<dbReference type="Proteomes" id="UP000051655">
    <property type="component" value="Unassembled WGS sequence"/>
</dbReference>
<feature type="active site" description="Proton acceptor" evidence="6">
    <location>
        <position position="379"/>
    </location>
</feature>
<name>A0A0R2JIA2_9LACO</name>
<comment type="caution">
    <text evidence="10">The sequence shown here is derived from an EMBL/GenBank/DDBJ whole genome shotgun (WGS) entry which is preliminary data.</text>
</comment>
<organism evidence="10 11">
    <name type="scientific">Weissella kandleri</name>
    <dbReference type="NCBI Taxonomy" id="1616"/>
    <lineage>
        <taxon>Bacteria</taxon>
        <taxon>Bacillati</taxon>
        <taxon>Bacillota</taxon>
        <taxon>Bacilli</taxon>
        <taxon>Lactobacillales</taxon>
        <taxon>Lactobacillaceae</taxon>
        <taxon>Weissella</taxon>
    </lineage>
</organism>
<evidence type="ECO:0000256" key="7">
    <source>
        <dbReference type="RuleBase" id="RU003557"/>
    </source>
</evidence>
<feature type="domain" description="Thiolase C-terminal" evidence="9">
    <location>
        <begin position="270"/>
        <end position="391"/>
    </location>
</feature>
<dbReference type="Gene3D" id="3.40.47.10">
    <property type="match status" value="2"/>
</dbReference>
<dbReference type="PATRIC" id="fig|1616.3.peg.724"/>
<keyword evidence="11" id="KW-1185">Reference proteome</keyword>
<evidence type="ECO:0000256" key="5">
    <source>
        <dbReference type="ARBA" id="ARBA00030755"/>
    </source>
</evidence>
<dbReference type="PROSITE" id="PS00737">
    <property type="entry name" value="THIOLASE_2"/>
    <property type="match status" value="1"/>
</dbReference>
<evidence type="ECO:0000259" key="9">
    <source>
        <dbReference type="Pfam" id="PF02803"/>
    </source>
</evidence>
<dbReference type="InterPro" id="IPR020610">
    <property type="entry name" value="Thiolase_AS"/>
</dbReference>
<dbReference type="PROSITE" id="PS00099">
    <property type="entry name" value="THIOLASE_3"/>
    <property type="match status" value="1"/>
</dbReference>
<evidence type="ECO:0000313" key="11">
    <source>
        <dbReference type="Proteomes" id="UP000051655"/>
    </source>
</evidence>
<evidence type="ECO:0000256" key="1">
    <source>
        <dbReference type="ARBA" id="ARBA00010982"/>
    </source>
</evidence>
<dbReference type="Pfam" id="PF02803">
    <property type="entry name" value="Thiolase_C"/>
    <property type="match status" value="1"/>
</dbReference>
<gene>
    <name evidence="10" type="ORF">IV73_GL000704</name>
</gene>
<dbReference type="OrthoDB" id="9764892at2"/>
<dbReference type="GO" id="GO:0003985">
    <property type="term" value="F:acetyl-CoA C-acetyltransferase activity"/>
    <property type="evidence" value="ECO:0007669"/>
    <property type="project" value="UniProtKB-EC"/>
</dbReference>
<feature type="active site" description="Proton acceptor" evidence="6">
    <location>
        <position position="349"/>
    </location>
</feature>
<dbReference type="InterPro" id="IPR016039">
    <property type="entry name" value="Thiolase-like"/>
</dbReference>
<dbReference type="InterPro" id="IPR020615">
    <property type="entry name" value="Thiolase_acyl_enz_int_AS"/>
</dbReference>
<reference evidence="10 11" key="1">
    <citation type="journal article" date="2015" name="Genome Announc.">
        <title>Expanding the biotechnology potential of lactobacilli through comparative genomics of 213 strains and associated genera.</title>
        <authorList>
            <person name="Sun Z."/>
            <person name="Harris H.M."/>
            <person name="McCann A."/>
            <person name="Guo C."/>
            <person name="Argimon S."/>
            <person name="Zhang W."/>
            <person name="Yang X."/>
            <person name="Jeffery I.B."/>
            <person name="Cooney J.C."/>
            <person name="Kagawa T.F."/>
            <person name="Liu W."/>
            <person name="Song Y."/>
            <person name="Salvetti E."/>
            <person name="Wrobel A."/>
            <person name="Rasinkangas P."/>
            <person name="Parkhill J."/>
            <person name="Rea M.C."/>
            <person name="O'Sullivan O."/>
            <person name="Ritari J."/>
            <person name="Douillard F.P."/>
            <person name="Paul Ross R."/>
            <person name="Yang R."/>
            <person name="Briner A.E."/>
            <person name="Felis G.E."/>
            <person name="de Vos W.M."/>
            <person name="Barrangou R."/>
            <person name="Klaenhammer T.R."/>
            <person name="Caufield P.W."/>
            <person name="Cui Y."/>
            <person name="Zhang H."/>
            <person name="O'Toole P.W."/>
        </authorList>
    </citation>
    <scope>NUCLEOTIDE SEQUENCE [LARGE SCALE GENOMIC DNA]</scope>
    <source>
        <strain evidence="10 11">DSM 20593</strain>
    </source>
</reference>
<proteinExistence type="inferred from homology"/>
<dbReference type="PROSITE" id="PS00098">
    <property type="entry name" value="THIOLASE_1"/>
    <property type="match status" value="1"/>
</dbReference>
<comment type="similarity">
    <text evidence="1 7">Belongs to the thiolase-like superfamily. Thiolase family.</text>
</comment>
<dbReference type="Pfam" id="PF00108">
    <property type="entry name" value="Thiolase_N"/>
    <property type="match status" value="1"/>
</dbReference>
<dbReference type="RefSeq" id="WP_057754858.1">
    <property type="nucleotide sequence ID" value="NZ_JQBP01000003.1"/>
</dbReference>
<keyword evidence="3 7" id="KW-0808">Transferase</keyword>
<dbReference type="InterPro" id="IPR020617">
    <property type="entry name" value="Thiolase_C"/>
</dbReference>
<dbReference type="PANTHER" id="PTHR18919:SF107">
    <property type="entry name" value="ACETYL-COA ACETYLTRANSFERASE, CYTOSOLIC"/>
    <property type="match status" value="1"/>
</dbReference>
<dbReference type="PIRSF" id="PIRSF000429">
    <property type="entry name" value="Ac-CoA_Ac_transf"/>
    <property type="match status" value="1"/>
</dbReference>
<dbReference type="AlphaFoldDB" id="A0A0R2JIA2"/>
<sequence length="392" mass="41213">MERVFIVAAKRTPIGKFGGTLAQVRSADLGATVIQSVLQQGRLQADQIDQVLMGNVLQAGQGQNPARQAARQAGLPVTVPAITINDVCGSGLSSVNLAASLIQSGQAQVVVAGGMESMSQAPYVLPQARFGYRMGDGQLKDTLLSDALVDANGGFHMGITAENVAKTDHISRAMMDQYALESHQKAVAAQVAGRFDDEIAPVKFTDAKGKVMQVQTDQAPRADTSLDKLAALKPVYQQDGAVTAGNASGINDGAAAVILVSESKLKELQLTPLAEWQAASLVGLDPELMGLGTYYAVQKLLDDQHLTIDQIDTFELNEAFAAQSLASMRRLQVDPSRVNRNGGALALGHPVGASGSRILVTLIYEMQRQHQKSGIASLCVGGGMGVAALITR</sequence>
<protein>
    <recommendedName>
        <fullName evidence="2">acetyl-CoA C-acetyltransferase</fullName>
        <ecNumber evidence="2">2.3.1.9</ecNumber>
    </recommendedName>
    <alternativeName>
        <fullName evidence="5">Acetoacetyl-CoA thiolase</fullName>
    </alternativeName>
</protein>
<dbReference type="InterPro" id="IPR020616">
    <property type="entry name" value="Thiolase_N"/>
</dbReference>
<dbReference type="EMBL" id="JQBP01000003">
    <property type="protein sequence ID" value="KRN74949.1"/>
    <property type="molecule type" value="Genomic_DNA"/>
</dbReference>
<dbReference type="EC" id="2.3.1.9" evidence="2"/>
<dbReference type="STRING" id="1616.IV73_GL000704"/>
<dbReference type="InterPro" id="IPR002155">
    <property type="entry name" value="Thiolase"/>
</dbReference>
<accession>A0A0R2JIA2</accession>
<evidence type="ECO:0000259" key="8">
    <source>
        <dbReference type="Pfam" id="PF00108"/>
    </source>
</evidence>
<dbReference type="FunFam" id="3.40.47.10:FF:000010">
    <property type="entry name" value="Acetyl-CoA acetyltransferase (Thiolase)"/>
    <property type="match status" value="1"/>
</dbReference>
<evidence type="ECO:0000256" key="3">
    <source>
        <dbReference type="ARBA" id="ARBA00022679"/>
    </source>
</evidence>
<dbReference type="InterPro" id="IPR020613">
    <property type="entry name" value="Thiolase_CS"/>
</dbReference>
<evidence type="ECO:0000256" key="2">
    <source>
        <dbReference type="ARBA" id="ARBA00012705"/>
    </source>
</evidence>